<name>A0A370HH30_9HYPH</name>
<dbReference type="Pfam" id="PF00403">
    <property type="entry name" value="HMA"/>
    <property type="match status" value="1"/>
</dbReference>
<evidence type="ECO:0000313" key="3">
    <source>
        <dbReference type="Proteomes" id="UP000254925"/>
    </source>
</evidence>
<evidence type="ECO:0000313" key="2">
    <source>
        <dbReference type="EMBL" id="RDI57208.1"/>
    </source>
</evidence>
<feature type="domain" description="HMA" evidence="1">
    <location>
        <begin position="4"/>
        <end position="60"/>
    </location>
</feature>
<dbReference type="AlphaFoldDB" id="A0A370HH30"/>
<dbReference type="Proteomes" id="UP000254925">
    <property type="component" value="Unassembled WGS sequence"/>
</dbReference>
<gene>
    <name evidence="2" type="ORF">DES45_107125</name>
</gene>
<accession>A0A370HH30</accession>
<protein>
    <submittedName>
        <fullName evidence="2">Copper chaperone</fullName>
    </submittedName>
</protein>
<dbReference type="Gene3D" id="3.30.70.100">
    <property type="match status" value="1"/>
</dbReference>
<keyword evidence="3" id="KW-1185">Reference proteome</keyword>
<dbReference type="SUPFAM" id="SSF55008">
    <property type="entry name" value="HMA, heavy metal-associated domain"/>
    <property type="match status" value="1"/>
</dbReference>
<organism evidence="2 3">
    <name type="scientific">Microvirga subterranea</name>
    <dbReference type="NCBI Taxonomy" id="186651"/>
    <lineage>
        <taxon>Bacteria</taxon>
        <taxon>Pseudomonadati</taxon>
        <taxon>Pseudomonadota</taxon>
        <taxon>Alphaproteobacteria</taxon>
        <taxon>Hyphomicrobiales</taxon>
        <taxon>Methylobacteriaceae</taxon>
        <taxon>Microvirga</taxon>
    </lineage>
</organism>
<dbReference type="GO" id="GO:0046872">
    <property type="term" value="F:metal ion binding"/>
    <property type="evidence" value="ECO:0007669"/>
    <property type="project" value="InterPro"/>
</dbReference>
<dbReference type="InterPro" id="IPR036163">
    <property type="entry name" value="HMA_dom_sf"/>
</dbReference>
<sequence length="70" mass="7706">MHLFHVPDLKCGGCLGFVVRALWDIDQTVRVTADMSARTLRVISARLESALLRALRDAGYAADPVLLPWG</sequence>
<dbReference type="EMBL" id="QQBB01000007">
    <property type="protein sequence ID" value="RDI57208.1"/>
    <property type="molecule type" value="Genomic_DNA"/>
</dbReference>
<comment type="caution">
    <text evidence="2">The sequence shown here is derived from an EMBL/GenBank/DDBJ whole genome shotgun (WGS) entry which is preliminary data.</text>
</comment>
<evidence type="ECO:0000259" key="1">
    <source>
        <dbReference type="Pfam" id="PF00403"/>
    </source>
</evidence>
<dbReference type="InterPro" id="IPR006121">
    <property type="entry name" value="HMA_dom"/>
</dbReference>
<dbReference type="OrthoDB" id="9801832at2"/>
<reference evidence="2 3" key="1">
    <citation type="submission" date="2018-07" db="EMBL/GenBank/DDBJ databases">
        <title>Genomic Encyclopedia of Type Strains, Phase IV (KMG-IV): sequencing the most valuable type-strain genomes for metagenomic binning, comparative biology and taxonomic classification.</title>
        <authorList>
            <person name="Goeker M."/>
        </authorList>
    </citation>
    <scope>NUCLEOTIDE SEQUENCE [LARGE SCALE GENOMIC DNA]</scope>
    <source>
        <strain evidence="2 3">DSM 14364</strain>
    </source>
</reference>
<dbReference type="RefSeq" id="WP_114771438.1">
    <property type="nucleotide sequence ID" value="NZ_QQBB01000007.1"/>
</dbReference>
<proteinExistence type="predicted"/>